<protein>
    <submittedName>
        <fullName evidence="1">Uncharacterized protein</fullName>
    </submittedName>
</protein>
<reference evidence="1" key="1">
    <citation type="journal article" date="2016" name="Appl. Environ. Microbiol.">
        <title>Diversity of the Tetracycline Mobilome within a Chinese Pig Manure Sample.</title>
        <authorList>
            <person name="Leclercq S.O."/>
            <person name="Wang C."/>
            <person name="Zhu Y."/>
            <person name="Wu H."/>
            <person name="Du X."/>
            <person name="Liu Z."/>
            <person name="Feng J."/>
        </authorList>
    </citation>
    <scope>NUCLEOTIDE SEQUENCE</scope>
</reference>
<reference evidence="1" key="2">
    <citation type="submission" date="2016-02" db="EMBL/GenBank/DDBJ databases">
        <authorList>
            <person name="Wen L."/>
            <person name="He K."/>
            <person name="Yang H."/>
        </authorList>
    </citation>
    <scope>NUCLEOTIDE SEQUENCE</scope>
</reference>
<sequence>MENEAAVFFCQCVSHEAAAFIYGDKTTEEKSGKPLLKLYTDKDRE</sequence>
<dbReference type="EMBL" id="KU736867">
    <property type="protein sequence ID" value="AMP42150.1"/>
    <property type="molecule type" value="Genomic_DNA"/>
</dbReference>
<dbReference type="AlphaFoldDB" id="A0A142BVL2"/>
<accession>A0A142BVL2</accession>
<proteinExistence type="predicted"/>
<name>A0A142BVL2_9BACT</name>
<organism evidence="1">
    <name type="scientific">uncultured bacterium IN-02</name>
    <dbReference type="NCBI Taxonomy" id="1805580"/>
    <lineage>
        <taxon>Bacteria</taxon>
        <taxon>environmental samples</taxon>
    </lineage>
</organism>
<evidence type="ECO:0000313" key="1">
    <source>
        <dbReference type="EMBL" id="AMP42150.1"/>
    </source>
</evidence>